<dbReference type="Pfam" id="PF13087">
    <property type="entry name" value="AAA_12"/>
    <property type="match status" value="1"/>
</dbReference>
<dbReference type="GO" id="GO:0000184">
    <property type="term" value="P:nuclear-transcribed mRNA catabolic process, nonsense-mediated decay"/>
    <property type="evidence" value="ECO:0007669"/>
    <property type="project" value="InterPro"/>
</dbReference>
<comment type="similarity">
    <text evidence="2">Belongs to the DNA2/NAM7 helicase family.</text>
</comment>
<dbReference type="GO" id="GO:0003724">
    <property type="term" value="F:RNA helicase activity"/>
    <property type="evidence" value="ECO:0007669"/>
    <property type="project" value="InterPro"/>
</dbReference>
<dbReference type="GO" id="GO:0005524">
    <property type="term" value="F:ATP binding"/>
    <property type="evidence" value="ECO:0007669"/>
    <property type="project" value="UniProtKB-KW"/>
</dbReference>
<dbReference type="GO" id="GO:0016787">
    <property type="term" value="F:hydrolase activity"/>
    <property type="evidence" value="ECO:0007669"/>
    <property type="project" value="UniProtKB-KW"/>
</dbReference>
<dbReference type="Gene3D" id="6.10.140.1240">
    <property type="match status" value="1"/>
</dbReference>
<accession>A0A8J6B7X4</accession>
<evidence type="ECO:0000256" key="9">
    <source>
        <dbReference type="ARBA" id="ARBA00022833"/>
    </source>
</evidence>
<dbReference type="EMBL" id="JAHDYR010000012">
    <property type="protein sequence ID" value="KAG9394994.1"/>
    <property type="molecule type" value="Genomic_DNA"/>
</dbReference>
<evidence type="ECO:0000256" key="3">
    <source>
        <dbReference type="ARBA" id="ARBA00022490"/>
    </source>
</evidence>
<evidence type="ECO:0000313" key="14">
    <source>
        <dbReference type="Proteomes" id="UP000717585"/>
    </source>
</evidence>
<dbReference type="Proteomes" id="UP000717585">
    <property type="component" value="Unassembled WGS sequence"/>
</dbReference>
<dbReference type="FunFam" id="3.40.50.300:FF:000097">
    <property type="entry name" value="Regulator of nonsense transcripts 1"/>
    <property type="match status" value="1"/>
</dbReference>
<dbReference type="InterPro" id="IPR041679">
    <property type="entry name" value="DNA2/NAM7-like_C"/>
</dbReference>
<dbReference type="PROSITE" id="PS51257">
    <property type="entry name" value="PROKAR_LIPOPROTEIN"/>
    <property type="match status" value="1"/>
</dbReference>
<dbReference type="InterPro" id="IPR018999">
    <property type="entry name" value="UPF1_CH/ZBD"/>
</dbReference>
<dbReference type="PANTHER" id="PTHR10887">
    <property type="entry name" value="DNA2/NAM7 HELICASE FAMILY"/>
    <property type="match status" value="1"/>
</dbReference>
<gene>
    <name evidence="13" type="ORF">J8273_0202</name>
</gene>
<evidence type="ECO:0000256" key="10">
    <source>
        <dbReference type="ARBA" id="ARBA00022840"/>
    </source>
</evidence>
<dbReference type="AlphaFoldDB" id="A0A8J6B7X4"/>
<name>A0A8J6B7X4_9EUKA</name>
<dbReference type="Pfam" id="PF13086">
    <property type="entry name" value="AAA_11"/>
    <property type="match status" value="2"/>
</dbReference>
<keyword evidence="6 11" id="KW-0863">Zinc-finger</keyword>
<evidence type="ECO:0000256" key="11">
    <source>
        <dbReference type="PROSITE-ProRule" id="PRU01341"/>
    </source>
</evidence>
<keyword evidence="7" id="KW-0378">Hydrolase</keyword>
<dbReference type="Gene3D" id="3.40.50.300">
    <property type="entry name" value="P-loop containing nucleotide triphosphate hydrolases"/>
    <property type="match status" value="2"/>
</dbReference>
<evidence type="ECO:0000313" key="13">
    <source>
        <dbReference type="EMBL" id="KAG9394994.1"/>
    </source>
</evidence>
<feature type="domain" description="Upf1" evidence="12">
    <location>
        <begin position="88"/>
        <end position="245"/>
    </location>
</feature>
<keyword evidence="3" id="KW-0963">Cytoplasm</keyword>
<evidence type="ECO:0000256" key="6">
    <source>
        <dbReference type="ARBA" id="ARBA00022771"/>
    </source>
</evidence>
<comment type="caution">
    <text evidence="13">The sequence shown here is derived from an EMBL/GenBank/DDBJ whole genome shotgun (WGS) entry which is preliminary data.</text>
</comment>
<dbReference type="CDD" id="cd18808">
    <property type="entry name" value="SF1_C_Upf1"/>
    <property type="match status" value="1"/>
</dbReference>
<dbReference type="Gene3D" id="2.40.30.230">
    <property type="match status" value="1"/>
</dbReference>
<evidence type="ECO:0000256" key="2">
    <source>
        <dbReference type="ARBA" id="ARBA00007913"/>
    </source>
</evidence>
<feature type="region of interest" description="CC/SHH/C" evidence="11">
    <location>
        <begin position="110"/>
        <end position="138"/>
    </location>
</feature>
<organism evidence="13 14">
    <name type="scientific">Carpediemonas membranifera</name>
    <dbReference type="NCBI Taxonomy" id="201153"/>
    <lineage>
        <taxon>Eukaryota</taxon>
        <taxon>Metamonada</taxon>
        <taxon>Carpediemonas-like organisms</taxon>
        <taxon>Carpediemonas</taxon>
    </lineage>
</organism>
<dbReference type="InterPro" id="IPR045055">
    <property type="entry name" value="DNA2/NAM7-like"/>
</dbReference>
<reference evidence="13" key="1">
    <citation type="submission" date="2021-05" db="EMBL/GenBank/DDBJ databases">
        <title>A free-living protist that lacks canonical eukaryotic 1 DNA replication and segregation systems.</title>
        <authorList>
            <person name="Salas-Leiva D.E."/>
            <person name="Tromer E.C."/>
            <person name="Curtis B.A."/>
            <person name="Jerlstrom-Hultqvist J."/>
            <person name="Kolisko M."/>
            <person name="Yi Z."/>
            <person name="Salas-Leiva J.S."/>
            <person name="Gallot-Lavallee L."/>
            <person name="Kops G.J.P.L."/>
            <person name="Archibald J.M."/>
            <person name="Simpson A.G.B."/>
            <person name="Roger A.J."/>
        </authorList>
    </citation>
    <scope>NUCLEOTIDE SEQUENCE</scope>
    <source>
        <strain evidence="13">BICM</strain>
    </source>
</reference>
<dbReference type="Pfam" id="PF09416">
    <property type="entry name" value="UPF1_Zn_bind"/>
    <property type="match status" value="1"/>
</dbReference>
<dbReference type="InterPro" id="IPR040812">
    <property type="entry name" value="UPF1_1B_dom"/>
</dbReference>
<proteinExistence type="inferred from homology"/>
<dbReference type="GO" id="GO:0008270">
    <property type="term" value="F:zinc ion binding"/>
    <property type="evidence" value="ECO:0007669"/>
    <property type="project" value="UniProtKB-UniRule"/>
</dbReference>
<protein>
    <submittedName>
        <fullName evidence="13">UPF1</fullName>
    </submittedName>
</protein>
<evidence type="ECO:0000259" key="12">
    <source>
        <dbReference type="PROSITE" id="PS51997"/>
    </source>
</evidence>
<dbReference type="GO" id="GO:0003723">
    <property type="term" value="F:RNA binding"/>
    <property type="evidence" value="ECO:0007669"/>
    <property type="project" value="InterPro"/>
</dbReference>
<dbReference type="PANTHER" id="PTHR10887:SF364">
    <property type="entry name" value="REGULATOR OF NONSENSE TRANSCRIPTS 1"/>
    <property type="match status" value="1"/>
</dbReference>
<dbReference type="GO" id="GO:0005737">
    <property type="term" value="C:cytoplasm"/>
    <property type="evidence" value="ECO:0007669"/>
    <property type="project" value="UniProtKB-SubCell"/>
</dbReference>
<feature type="region of interest" description="C4" evidence="11">
    <location>
        <begin position="156"/>
        <end position="186"/>
    </location>
</feature>
<dbReference type="Pfam" id="PF18141">
    <property type="entry name" value="UPF1_1B_dom"/>
    <property type="match status" value="1"/>
</dbReference>
<feature type="region of interest" description="C3H" evidence="11">
    <location>
        <begin position="96"/>
        <end position="128"/>
    </location>
</feature>
<dbReference type="InterPro" id="IPR047187">
    <property type="entry name" value="SF1_C_Upf1"/>
</dbReference>
<dbReference type="SUPFAM" id="SSF52540">
    <property type="entry name" value="P-loop containing nucleoside triphosphate hydrolases"/>
    <property type="match status" value="1"/>
</dbReference>
<dbReference type="CDD" id="cd18039">
    <property type="entry name" value="DEXXQc_UPF1"/>
    <property type="match status" value="1"/>
</dbReference>
<dbReference type="OrthoDB" id="6513042at2759"/>
<dbReference type="CDD" id="cd21407">
    <property type="entry name" value="1B_UPF1-like"/>
    <property type="match status" value="1"/>
</dbReference>
<keyword evidence="9 11" id="KW-0862">Zinc</keyword>
<dbReference type="InterPro" id="IPR041677">
    <property type="entry name" value="DNA2/NAM7_AAA_11"/>
</dbReference>
<comment type="subcellular location">
    <subcellularLocation>
        <location evidence="1">Cytoplasm</location>
    </subcellularLocation>
</comment>
<keyword evidence="14" id="KW-1185">Reference proteome</keyword>
<keyword evidence="4 11" id="KW-0479">Metal-binding</keyword>
<dbReference type="InterPro" id="IPR027417">
    <property type="entry name" value="P-loop_NTPase"/>
</dbReference>
<evidence type="ECO:0000256" key="8">
    <source>
        <dbReference type="ARBA" id="ARBA00022806"/>
    </source>
</evidence>
<evidence type="ECO:0000256" key="4">
    <source>
        <dbReference type="ARBA" id="ARBA00022723"/>
    </source>
</evidence>
<keyword evidence="8" id="KW-0347">Helicase</keyword>
<dbReference type="CDD" id="cd21400">
    <property type="entry name" value="ZBD_UPF1-like"/>
    <property type="match status" value="1"/>
</dbReference>
<sequence length="996" mass="110565">MKDEQFQGRSILAEKVNACNSMLCGCYTDVLLPYRCERRPANSLTPPLSRINETTPMEEQRPAEDIFGVDFDIEDDIDLDAMDFEMEGELLPEEHCSYCQAHHPHCLVRCNVCKKWFCNGRSGCSASHAVMHMIRSKHKEISLHSKNALGATPIECYNCGCKNIFMLGYVPAKKDNVVVLLCREPCLSKCTHKNVDWDVSKWEPLIQDRQLVDWLVKPPTTEMQIRCRAVTQSSIIRLEELWRTNPAAHVEELDHPVNRNVDPDPVLLRYGSPGQYAATFAPLIALEAEHDQRMKEAQSQDHVVVRWVPGHNKRFVAYFTYAKSEAELHLVPGDELRLRHSQGNLGPWMAEGHIIAIHPNEEIALELKGSKDPPPTHLERGFSIDFVWKPISFNRMQLAIRRLGEDSSACAKTILHALMGDPSRISVPIRTNVQLKGHGAPNLPTLNASQMEAVRSVLTEPLALVQGPPGTGKTVTAATIVYYLNQLEPDEQILVCAPSNVAVDQLCEKINATGVKVIRFCAKSREFVQTAVEPLTLHYHVQHVHDPSREELQRLQARKDEGGSLPDDQEGKLRKLRLGLERDILKTANVVAATCVSSGDTRLSKCRFKYVLIDESTQACEPEVLVPIVQGAEQLILVGDHSQLGPVIMCKAAARAGLSQSLYERLVLLGIKPHRLQVQYRMHPALSEFPSNTFYQGDLQNGVSVTERRLAASFPWPDADKPLTFVHTAGREELSASGTSYLNRTEAVVIEQIVTRCLKCGIGPDQIGVITPYTGQRAFVGFQLQKGELHSSIYQDIEISSVDGFQGREKDVIILSCVRSNEHQGIGFLADPRRLNVALTRAKYGLIIVGNALVLSQQPLWHALLRHMRERQLLVEGPLDGLQPVRFHLMAPKTKGQYLPGFGLDAGVRASADLYGGTVDLKQYSGYSPAMISGITGIPLADQGPYQKRPEAKGGPADPMEQLGLDFASQLSVLSQTGGMIDPLTQPDYLNPPGPV</sequence>
<dbReference type="PROSITE" id="PS51997">
    <property type="entry name" value="UPF1_CH_RICH"/>
    <property type="match status" value="1"/>
</dbReference>
<evidence type="ECO:0000256" key="5">
    <source>
        <dbReference type="ARBA" id="ARBA00022741"/>
    </source>
</evidence>
<keyword evidence="5" id="KW-0547">Nucleotide-binding</keyword>
<evidence type="ECO:0000256" key="1">
    <source>
        <dbReference type="ARBA" id="ARBA00004496"/>
    </source>
</evidence>
<keyword evidence="10" id="KW-0067">ATP-binding</keyword>
<evidence type="ECO:0000256" key="7">
    <source>
        <dbReference type="ARBA" id="ARBA00022801"/>
    </source>
</evidence>